<evidence type="ECO:0000313" key="2">
    <source>
        <dbReference type="Proteomes" id="UP001164250"/>
    </source>
</evidence>
<name>A0ACC1BJG3_9ROSI</name>
<evidence type="ECO:0000313" key="1">
    <source>
        <dbReference type="EMBL" id="KAJ0099070.1"/>
    </source>
</evidence>
<sequence>MASLFLYYLVAFFCFLQLSSCFYPKHLNLSSTGTPSGRLPEPPGGSCGYGSAVSQRPFSSLVTAIGANLYNSGKSNMHGKQIVFHADQGLNPNYFAVVVEFEEGDGNLGAVDLKEGSGSGEWRSMTQSWGAVWKLSIKLTSKYSGKTPVAENMIPQGMEGGS</sequence>
<keyword evidence="2" id="KW-1185">Reference proteome</keyword>
<protein>
    <submittedName>
        <fullName evidence="1">Uncharacterized protein</fullName>
    </submittedName>
</protein>
<reference evidence="2" key="1">
    <citation type="journal article" date="2023" name="G3 (Bethesda)">
        <title>Genome assembly and association tests identify interacting loci associated with vigor, precocity, and sex in interspecific pistachio rootstocks.</title>
        <authorList>
            <person name="Palmer W."/>
            <person name="Jacygrad E."/>
            <person name="Sagayaradj S."/>
            <person name="Cavanaugh K."/>
            <person name="Han R."/>
            <person name="Bertier L."/>
            <person name="Beede B."/>
            <person name="Kafkas S."/>
            <person name="Golino D."/>
            <person name="Preece J."/>
            <person name="Michelmore R."/>
        </authorList>
    </citation>
    <scope>NUCLEOTIDE SEQUENCE [LARGE SCALE GENOMIC DNA]</scope>
</reference>
<accession>A0ACC1BJG3</accession>
<comment type="caution">
    <text evidence="1">The sequence shown here is derived from an EMBL/GenBank/DDBJ whole genome shotgun (WGS) entry which is preliminary data.</text>
</comment>
<gene>
    <name evidence="1" type="ORF">Patl1_19817</name>
</gene>
<organism evidence="1 2">
    <name type="scientific">Pistacia atlantica</name>
    <dbReference type="NCBI Taxonomy" id="434234"/>
    <lineage>
        <taxon>Eukaryota</taxon>
        <taxon>Viridiplantae</taxon>
        <taxon>Streptophyta</taxon>
        <taxon>Embryophyta</taxon>
        <taxon>Tracheophyta</taxon>
        <taxon>Spermatophyta</taxon>
        <taxon>Magnoliopsida</taxon>
        <taxon>eudicotyledons</taxon>
        <taxon>Gunneridae</taxon>
        <taxon>Pentapetalae</taxon>
        <taxon>rosids</taxon>
        <taxon>malvids</taxon>
        <taxon>Sapindales</taxon>
        <taxon>Anacardiaceae</taxon>
        <taxon>Pistacia</taxon>
    </lineage>
</organism>
<proteinExistence type="predicted"/>
<dbReference type="Proteomes" id="UP001164250">
    <property type="component" value="Chromosome 4"/>
</dbReference>
<dbReference type="EMBL" id="CM047900">
    <property type="protein sequence ID" value="KAJ0099070.1"/>
    <property type="molecule type" value="Genomic_DNA"/>
</dbReference>